<protein>
    <recommendedName>
        <fullName evidence="3">SH3 domain-containing protein</fullName>
    </recommendedName>
</protein>
<evidence type="ECO:0000313" key="1">
    <source>
        <dbReference type="EMBL" id="OXM57617.1"/>
    </source>
</evidence>
<dbReference type="RefSeq" id="WP_093933059.1">
    <property type="nucleotide sequence ID" value="NZ_NMQT01000022.1"/>
</dbReference>
<dbReference type="EMBL" id="NMQT01000022">
    <property type="protein sequence ID" value="OXM57617.1"/>
    <property type="molecule type" value="Genomic_DNA"/>
</dbReference>
<gene>
    <name evidence="1" type="ORF">CFP71_07320</name>
</gene>
<proteinExistence type="predicted"/>
<organism evidence="1 2">
    <name type="scientific">Amycolatopsis thailandensis</name>
    <dbReference type="NCBI Taxonomy" id="589330"/>
    <lineage>
        <taxon>Bacteria</taxon>
        <taxon>Bacillati</taxon>
        <taxon>Actinomycetota</taxon>
        <taxon>Actinomycetes</taxon>
        <taxon>Pseudonocardiales</taxon>
        <taxon>Pseudonocardiaceae</taxon>
        <taxon>Amycolatopsis</taxon>
    </lineage>
</organism>
<sequence length="88" mass="9602">MDCSHPHSNKDSASGRTTTVLRYRTGPQNNCTALGQAARGTLIYYHCWTSGESVGGVSTWTWGRVAGTQHEGWFSDKYLDDGGSTKKC</sequence>
<comment type="caution">
    <text evidence="1">The sequence shown here is derived from an EMBL/GenBank/DDBJ whole genome shotgun (WGS) entry which is preliminary data.</text>
</comment>
<name>A0A229SFB1_9PSEU</name>
<evidence type="ECO:0000313" key="2">
    <source>
        <dbReference type="Proteomes" id="UP000215223"/>
    </source>
</evidence>
<evidence type="ECO:0008006" key="3">
    <source>
        <dbReference type="Google" id="ProtNLM"/>
    </source>
</evidence>
<reference evidence="1 2" key="1">
    <citation type="submission" date="2017-07" db="EMBL/GenBank/DDBJ databases">
        <title>Amycolatopsis thailandensis Genome sequencing and assembly.</title>
        <authorList>
            <person name="Kaur N."/>
            <person name="Mayilraj S."/>
        </authorList>
    </citation>
    <scope>NUCLEOTIDE SEQUENCE [LARGE SCALE GENOMIC DNA]</scope>
    <source>
        <strain evidence="1 2">JCM 16380</strain>
    </source>
</reference>
<keyword evidence="2" id="KW-1185">Reference proteome</keyword>
<dbReference type="Proteomes" id="UP000215223">
    <property type="component" value="Unassembled WGS sequence"/>
</dbReference>
<accession>A0A229SFB1</accession>
<dbReference type="OrthoDB" id="4335260at2"/>
<dbReference type="AlphaFoldDB" id="A0A229SFB1"/>